<dbReference type="GO" id="GO:0030100">
    <property type="term" value="P:regulation of endocytosis"/>
    <property type="evidence" value="ECO:0007669"/>
    <property type="project" value="TreeGrafter"/>
</dbReference>
<dbReference type="InterPro" id="IPR037278">
    <property type="entry name" value="ARFGAP/RecO"/>
</dbReference>
<evidence type="ECO:0000256" key="16">
    <source>
        <dbReference type="ARBA" id="ARBA00077418"/>
    </source>
</evidence>
<evidence type="ECO:0000256" key="11">
    <source>
        <dbReference type="ARBA" id="ARBA00022927"/>
    </source>
</evidence>
<evidence type="ECO:0000313" key="21">
    <source>
        <dbReference type="RefSeq" id="XP_015042811.1"/>
    </source>
</evidence>
<feature type="region of interest" description="Disordered" evidence="18">
    <location>
        <begin position="380"/>
        <end position="409"/>
    </location>
</feature>
<dbReference type="AlphaFoldDB" id="A0A0R3P3I6"/>
<feature type="region of interest" description="Disordered" evidence="18">
    <location>
        <begin position="284"/>
        <end position="364"/>
    </location>
</feature>
<proteinExistence type="predicted"/>
<dbReference type="CDD" id="cd08830">
    <property type="entry name" value="ArfGap_ArfGap1"/>
    <property type="match status" value="1"/>
</dbReference>
<comment type="subcellular location">
    <subcellularLocation>
        <location evidence="1">Cytoplasm</location>
    </subcellularLocation>
    <subcellularLocation>
        <location evidence="2">Golgi apparatus</location>
    </subcellularLocation>
</comment>
<evidence type="ECO:0000256" key="5">
    <source>
        <dbReference type="ARBA" id="ARBA00022490"/>
    </source>
</evidence>
<evidence type="ECO:0000256" key="3">
    <source>
        <dbReference type="ARBA" id="ARBA00022448"/>
    </source>
</evidence>
<evidence type="ECO:0000256" key="18">
    <source>
        <dbReference type="SAM" id="MobiDB-lite"/>
    </source>
</evidence>
<evidence type="ECO:0000256" key="17">
    <source>
        <dbReference type="ARBA" id="ARBA00081514"/>
    </source>
</evidence>
<dbReference type="Pfam" id="PF01412">
    <property type="entry name" value="ArfGap"/>
    <property type="match status" value="1"/>
</dbReference>
<evidence type="ECO:0000256" key="6">
    <source>
        <dbReference type="ARBA" id="ARBA00022553"/>
    </source>
</evidence>
<dbReference type="GO" id="GO:0032012">
    <property type="term" value="P:regulation of ARF protein signal transduction"/>
    <property type="evidence" value="ECO:0007669"/>
    <property type="project" value="TreeGrafter"/>
</dbReference>
<dbReference type="SUPFAM" id="SSF57863">
    <property type="entry name" value="ArfGap/RecO-like zinc finger"/>
    <property type="match status" value="1"/>
</dbReference>
<dbReference type="InterPro" id="IPR001164">
    <property type="entry name" value="ArfGAP_dom"/>
</dbReference>
<feature type="compositionally biased region" description="Polar residues" evidence="18">
    <location>
        <begin position="284"/>
        <end position="297"/>
    </location>
</feature>
<dbReference type="PANTHER" id="PTHR46395">
    <property type="entry name" value="ADP-RIBOSYLATION FACTOR GTPASE-ACTIVATING PROTEIN 1"/>
    <property type="match status" value="1"/>
</dbReference>
<dbReference type="InterPro" id="IPR038508">
    <property type="entry name" value="ArfGAP_dom_sf"/>
</dbReference>
<keyword evidence="9" id="KW-0862">Zinc</keyword>
<reference evidence="21" key="1">
    <citation type="submission" date="2025-08" db="UniProtKB">
        <authorList>
            <consortium name="RefSeq"/>
        </authorList>
    </citation>
    <scope>IDENTIFICATION</scope>
    <source>
        <strain evidence="21">MV-25-SWS-2005</strain>
        <tissue evidence="21">Whole body</tissue>
    </source>
</reference>
<evidence type="ECO:0000256" key="14">
    <source>
        <dbReference type="ARBA" id="ARBA00058112"/>
    </source>
</evidence>
<dbReference type="SMR" id="A0A0R3P3I6"/>
<gene>
    <name evidence="21" type="primary">ArfGAP1</name>
</gene>
<evidence type="ECO:0000256" key="15">
    <source>
        <dbReference type="ARBA" id="ARBA00071258"/>
    </source>
</evidence>
<dbReference type="GO" id="GO:0000139">
    <property type="term" value="C:Golgi membrane"/>
    <property type="evidence" value="ECO:0007669"/>
    <property type="project" value="TreeGrafter"/>
</dbReference>
<dbReference type="GO" id="GO:0016192">
    <property type="term" value="P:vesicle-mediated transport"/>
    <property type="evidence" value="ECO:0007669"/>
    <property type="project" value="UniProtKB-KW"/>
</dbReference>
<feature type="region of interest" description="Disordered" evidence="18">
    <location>
        <begin position="421"/>
        <end position="446"/>
    </location>
</feature>
<dbReference type="GO" id="GO:0015031">
    <property type="term" value="P:protein transport"/>
    <property type="evidence" value="ECO:0007669"/>
    <property type="project" value="UniProtKB-KW"/>
</dbReference>
<keyword evidence="7" id="KW-0479">Metal-binding</keyword>
<dbReference type="GO" id="GO:0008270">
    <property type="term" value="F:zinc ion binding"/>
    <property type="evidence" value="ECO:0007669"/>
    <property type="project" value="UniProtKB-KW"/>
</dbReference>
<dbReference type="PRINTS" id="PR00405">
    <property type="entry name" value="REVINTRACTNG"/>
</dbReference>
<dbReference type="Gene3D" id="1.10.220.150">
    <property type="entry name" value="Arf GTPase activating protein"/>
    <property type="match status" value="1"/>
</dbReference>
<evidence type="ECO:0000256" key="13">
    <source>
        <dbReference type="ARBA" id="ARBA00023034"/>
    </source>
</evidence>
<evidence type="ECO:0000256" key="9">
    <source>
        <dbReference type="ARBA" id="ARBA00022833"/>
    </source>
</evidence>
<name>A0A0R3P3I6_DROPS</name>
<keyword evidence="8" id="KW-0863">Zinc-finger</keyword>
<dbReference type="RefSeq" id="XP_015042811.1">
    <property type="nucleotide sequence ID" value="XM_015187325.2"/>
</dbReference>
<keyword evidence="4" id="KW-0343">GTPase activation</keyword>
<feature type="domain" description="Arf-GAP" evidence="19">
    <location>
        <begin position="7"/>
        <end position="124"/>
    </location>
</feature>
<evidence type="ECO:0000256" key="8">
    <source>
        <dbReference type="ARBA" id="ARBA00022771"/>
    </source>
</evidence>
<keyword evidence="12" id="KW-0007">Acetylation</keyword>
<feature type="compositionally biased region" description="Polar residues" evidence="18">
    <location>
        <begin position="305"/>
        <end position="314"/>
    </location>
</feature>
<feature type="region of interest" description="Disordered" evidence="18">
    <location>
        <begin position="122"/>
        <end position="176"/>
    </location>
</feature>
<sequence>MASPRTRRVLQELKPQDDNSKCFECGTHNPQWVSVTYGIWICLECSGKHRSLGVHLSFVRSVTMDKWKDIELEKMKAGGNRNAREFLEDQADWSERAPITQRYNSKAAALYRDKIATLAQGKSWNQKDAETRLGSNNSQSRNSGNRSSQSHASATGYGGSDGYQNGGGSYGDAPGYQQYQTQEFRDQKEEFFSKRQVENASRPENLPPSQGGKYAGFGFTREPPPKTQSQELIDSTLSTLASGWSLFSTNASKLASTAKDKAVTTVNLASTKVTDIGKRGWNNLAGSNMSSPQSGYNDPNFEDNAYQQRSNSVGGNLAGGLGQQSGVSDSDWGGWQENANNKTHLTSSSSYHTQLSSNSGTASAGLTHDADWSGFEASNYQSAETSYQNAPSGGQSARRNMKLQDTSVKLSEGFDNLDVKNVKSKPAAPAGDKANAEDDAWNLLMN</sequence>
<keyword evidence="5" id="KW-0963">Cytoplasm</keyword>
<evidence type="ECO:0000256" key="2">
    <source>
        <dbReference type="ARBA" id="ARBA00004555"/>
    </source>
</evidence>
<dbReference type="GeneID" id="4813647"/>
<comment type="function">
    <text evidence="14">GTPase-activating protein (GAP) for the ADP ribosylation factor 1 (ARF1). Involved in membrane trafficking and /or vesicle transport. Promotes hydrolysis of the ARF1-bound GTP and thus, is required for the dissociation of coat proteins from Golgi-derived membranes and vesicles, a prerequisite for vesicle's fusion with target compartment. Probably regulates ARF1-mediated transport via its interaction with the KDELR proteins and TMED2. Overexpression induces the redistribution of the entire Golgi complex to the endoplasmic reticulum, as when ARF1 is deactivated. Its activity is stimulated by phosphoinosides and inhibited by phosphatidylcholine.</text>
</comment>
<keyword evidence="6" id="KW-0597">Phosphoprotein</keyword>
<evidence type="ECO:0000256" key="7">
    <source>
        <dbReference type="ARBA" id="ARBA00022723"/>
    </source>
</evidence>
<dbReference type="Proteomes" id="UP000001819">
    <property type="component" value="Chromosome X"/>
</dbReference>
<organism evidence="20 21">
    <name type="scientific">Drosophila pseudoobscura pseudoobscura</name>
    <name type="common">Fruit fly</name>
    <dbReference type="NCBI Taxonomy" id="46245"/>
    <lineage>
        <taxon>Eukaryota</taxon>
        <taxon>Metazoa</taxon>
        <taxon>Ecdysozoa</taxon>
        <taxon>Arthropoda</taxon>
        <taxon>Hexapoda</taxon>
        <taxon>Insecta</taxon>
        <taxon>Pterygota</taxon>
        <taxon>Neoptera</taxon>
        <taxon>Endopterygota</taxon>
        <taxon>Diptera</taxon>
        <taxon>Brachycera</taxon>
        <taxon>Muscomorpha</taxon>
        <taxon>Ephydroidea</taxon>
        <taxon>Drosophilidae</taxon>
        <taxon>Drosophila</taxon>
        <taxon>Sophophora</taxon>
    </lineage>
</organism>
<feature type="compositionally biased region" description="Low complexity" evidence="18">
    <location>
        <begin position="343"/>
        <end position="359"/>
    </location>
</feature>
<evidence type="ECO:0000259" key="19">
    <source>
        <dbReference type="PROSITE" id="PS50115"/>
    </source>
</evidence>
<dbReference type="GO" id="GO:0005096">
    <property type="term" value="F:GTPase activator activity"/>
    <property type="evidence" value="ECO:0007669"/>
    <property type="project" value="UniProtKB-KW"/>
</dbReference>
<dbReference type="FunFam" id="1.10.220.150:FF:000008">
    <property type="entry name" value="ADP-ribosylation factor GTPase activating protein 1"/>
    <property type="match status" value="1"/>
</dbReference>
<keyword evidence="3" id="KW-0813">Transport</keyword>
<feature type="compositionally biased region" description="Low complexity" evidence="18">
    <location>
        <begin position="134"/>
        <end position="150"/>
    </location>
</feature>
<evidence type="ECO:0000256" key="12">
    <source>
        <dbReference type="ARBA" id="ARBA00022990"/>
    </source>
</evidence>
<feature type="compositionally biased region" description="Gly residues" evidence="18">
    <location>
        <begin position="156"/>
        <end position="170"/>
    </location>
</feature>
<dbReference type="Bgee" id="FBgn0078060">
    <property type="expression patterns" value="Expressed in female reproductive system and 2 other cell types or tissues"/>
</dbReference>
<keyword evidence="20" id="KW-1185">Reference proteome</keyword>
<evidence type="ECO:0000256" key="4">
    <source>
        <dbReference type="ARBA" id="ARBA00022468"/>
    </source>
</evidence>
<evidence type="ECO:0000313" key="20">
    <source>
        <dbReference type="Proteomes" id="UP000001819"/>
    </source>
</evidence>
<feature type="region of interest" description="Disordered" evidence="18">
    <location>
        <begin position="195"/>
        <end position="229"/>
    </location>
</feature>
<keyword evidence="10" id="KW-0931">ER-Golgi transport</keyword>
<keyword evidence="13" id="KW-0333">Golgi apparatus</keyword>
<protein>
    <recommendedName>
        <fullName evidence="15">ADP-ribosylation factor GTPase-activating protein 1</fullName>
    </recommendedName>
    <alternativeName>
        <fullName evidence="17">ADP-ribosylation factor 1 GTPase-activating protein</fullName>
    </alternativeName>
    <alternativeName>
        <fullName evidence="16">ARF1-directed GTPase-activating protein</fullName>
    </alternativeName>
</protein>
<dbReference type="PANTHER" id="PTHR46395:SF1">
    <property type="entry name" value="ADP-RIBOSYLATION FACTOR GTPASE-ACTIVATING PROTEIN 1"/>
    <property type="match status" value="1"/>
</dbReference>
<dbReference type="PROSITE" id="PS50115">
    <property type="entry name" value="ARFGAP"/>
    <property type="match status" value="1"/>
</dbReference>
<accession>A0A0R3P3I6</accession>
<accession>A0A6I8VKF9</accession>
<dbReference type="SMART" id="SM00105">
    <property type="entry name" value="ArfGap"/>
    <property type="match status" value="1"/>
</dbReference>
<evidence type="ECO:0000256" key="1">
    <source>
        <dbReference type="ARBA" id="ARBA00004496"/>
    </source>
</evidence>
<evidence type="ECO:0000256" key="10">
    <source>
        <dbReference type="ARBA" id="ARBA00022892"/>
    </source>
</evidence>
<keyword evidence="11" id="KW-0653">Protein transport</keyword>